<dbReference type="InParanoid" id="E3M817"/>
<evidence type="ECO:0000256" key="1">
    <source>
        <dbReference type="SAM" id="SignalP"/>
    </source>
</evidence>
<keyword evidence="1" id="KW-0732">Signal</keyword>
<dbReference type="SMART" id="SM00605">
    <property type="entry name" value="CW"/>
    <property type="match status" value="1"/>
</dbReference>
<dbReference type="OrthoDB" id="5855627at2759"/>
<dbReference type="AlphaFoldDB" id="E3M817"/>
<reference evidence="3" key="1">
    <citation type="submission" date="2007-07" db="EMBL/GenBank/DDBJ databases">
        <title>PCAP assembly of the Caenorhabditis remanei genome.</title>
        <authorList>
            <consortium name="The Caenorhabditis remanei Sequencing Consortium"/>
            <person name="Wilson R.K."/>
        </authorList>
    </citation>
    <scope>NUCLEOTIDE SEQUENCE [LARGE SCALE GENOMIC DNA]</scope>
    <source>
        <strain evidence="3">PB4641</strain>
    </source>
</reference>
<feature type="chain" id="PRO_5003176296" description="PAN-3 domain-containing protein" evidence="1">
    <location>
        <begin position="18"/>
        <end position="257"/>
    </location>
</feature>
<dbReference type="HOGENOM" id="CLU_045736_1_0_1"/>
<dbReference type="OMA" id="SECIQAC"/>
<evidence type="ECO:0000313" key="4">
    <source>
        <dbReference type="Proteomes" id="UP000008281"/>
    </source>
</evidence>
<gene>
    <name evidence="3" type="ORF">CRE_12635</name>
</gene>
<feature type="signal peptide" evidence="1">
    <location>
        <begin position="1"/>
        <end position="17"/>
    </location>
</feature>
<dbReference type="InterPro" id="IPR006583">
    <property type="entry name" value="PAN-3_domain"/>
</dbReference>
<evidence type="ECO:0000259" key="2">
    <source>
        <dbReference type="SMART" id="SM00605"/>
    </source>
</evidence>
<dbReference type="Proteomes" id="UP000008281">
    <property type="component" value="Unassembled WGS sequence"/>
</dbReference>
<dbReference type="FunCoup" id="E3M817">
    <property type="interactions" value="1763"/>
</dbReference>
<feature type="domain" description="PAN-3" evidence="2">
    <location>
        <begin position="1"/>
        <end position="126"/>
    </location>
</feature>
<accession>E3M817</accession>
<protein>
    <recommendedName>
        <fullName evidence="2">PAN-3 domain-containing protein</fullName>
    </recommendedName>
</protein>
<dbReference type="PANTHER" id="PTHR47629">
    <property type="entry name" value="C-TYPE LECTIN-RELATED"/>
    <property type="match status" value="1"/>
</dbReference>
<organism evidence="4">
    <name type="scientific">Caenorhabditis remanei</name>
    <name type="common">Caenorhabditis vulgaris</name>
    <dbReference type="NCBI Taxonomy" id="31234"/>
    <lineage>
        <taxon>Eukaryota</taxon>
        <taxon>Metazoa</taxon>
        <taxon>Ecdysozoa</taxon>
        <taxon>Nematoda</taxon>
        <taxon>Chromadorea</taxon>
        <taxon>Rhabditida</taxon>
        <taxon>Rhabditina</taxon>
        <taxon>Rhabditomorpha</taxon>
        <taxon>Rhabditoidea</taxon>
        <taxon>Rhabditidae</taxon>
        <taxon>Peloderinae</taxon>
        <taxon>Caenorhabditis</taxon>
    </lineage>
</organism>
<dbReference type="EMBL" id="DS268427">
    <property type="protein sequence ID" value="EFO93763.1"/>
    <property type="molecule type" value="Genomic_DNA"/>
</dbReference>
<name>E3M817_CAERE</name>
<evidence type="ECO:0000313" key="3">
    <source>
        <dbReference type="EMBL" id="EFO93763.1"/>
    </source>
</evidence>
<proteinExistence type="predicted"/>
<dbReference type="eggNOG" id="ENOG502TKKE">
    <property type="taxonomic scope" value="Eukaryota"/>
</dbReference>
<keyword evidence="4" id="KW-1185">Reference proteome</keyword>
<dbReference type="Pfam" id="PF08277">
    <property type="entry name" value="PAN_3"/>
    <property type="match status" value="1"/>
</dbReference>
<dbReference type="PANTHER" id="PTHR47629:SF1">
    <property type="entry name" value="C-TYPE LECTIN DOMAIN-CONTAINING PROTEIN-RELATED"/>
    <property type="match status" value="1"/>
</dbReference>
<sequence>MSLIPVLVLYFVTSVTSNNSMIVVWGKPTKFFNPTPYLNSTLNWQQCIRECYNFERCVLSFQNASGCNLYVYNALPAIQKLNSSQGLQVAFKIQNSNDECPVGTNAPTFNNKNASLLWTNTTTGGFQNKSSSTCKSFGGTLPTLNDPTDIGAFTWITELQKGYFKSSQFFVRIDGVRKQACQSNPTTPTCMTPAGFTFTDPHFAGNFDNYDWTTNAGAKVADDDNCLVLVYPNTTTCTTSGARQALGMLCVRDAFLP</sequence>